<proteinExistence type="predicted"/>
<reference evidence="1 2" key="1">
    <citation type="submission" date="2016-02" db="EMBL/GenBank/DDBJ databases">
        <title>Genome analysis of coral dinoflagellate symbionts highlights evolutionary adaptations to a symbiotic lifestyle.</title>
        <authorList>
            <person name="Aranda M."/>
            <person name="Li Y."/>
            <person name="Liew Y.J."/>
            <person name="Baumgarten S."/>
            <person name="Simakov O."/>
            <person name="Wilson M."/>
            <person name="Piel J."/>
            <person name="Ashoor H."/>
            <person name="Bougouffa S."/>
            <person name="Bajic V.B."/>
            <person name="Ryu T."/>
            <person name="Ravasi T."/>
            <person name="Bayer T."/>
            <person name="Micklem G."/>
            <person name="Kim H."/>
            <person name="Bhak J."/>
            <person name="Lajeunesse T.C."/>
            <person name="Voolstra C.R."/>
        </authorList>
    </citation>
    <scope>NUCLEOTIDE SEQUENCE [LARGE SCALE GENOMIC DNA]</scope>
    <source>
        <strain evidence="1 2">CCMP2467</strain>
    </source>
</reference>
<gene>
    <name evidence="1" type="ORF">AK812_SmicGene2865</name>
</gene>
<accession>A0A1Q9F0F4</accession>
<dbReference type="EMBL" id="LSRX01000032">
    <property type="protein sequence ID" value="OLQ13151.1"/>
    <property type="molecule type" value="Genomic_DNA"/>
</dbReference>
<evidence type="ECO:0000313" key="1">
    <source>
        <dbReference type="EMBL" id="OLQ13151.1"/>
    </source>
</evidence>
<sequence>MPAEELAEFLTSAGFHVVASPTSVDIFGYESTLLVARNWGVIQPGRLPVGPSPGFNFFKKQRAHAANN</sequence>
<protein>
    <submittedName>
        <fullName evidence="1">Uncharacterized protein</fullName>
    </submittedName>
</protein>
<organism evidence="1 2">
    <name type="scientific">Symbiodinium microadriaticum</name>
    <name type="common">Dinoflagellate</name>
    <name type="synonym">Zooxanthella microadriatica</name>
    <dbReference type="NCBI Taxonomy" id="2951"/>
    <lineage>
        <taxon>Eukaryota</taxon>
        <taxon>Sar</taxon>
        <taxon>Alveolata</taxon>
        <taxon>Dinophyceae</taxon>
        <taxon>Suessiales</taxon>
        <taxon>Symbiodiniaceae</taxon>
        <taxon>Symbiodinium</taxon>
    </lineage>
</organism>
<evidence type="ECO:0000313" key="2">
    <source>
        <dbReference type="Proteomes" id="UP000186817"/>
    </source>
</evidence>
<name>A0A1Q9F0F4_SYMMI</name>
<dbReference type="Proteomes" id="UP000186817">
    <property type="component" value="Unassembled WGS sequence"/>
</dbReference>
<comment type="caution">
    <text evidence="1">The sequence shown here is derived from an EMBL/GenBank/DDBJ whole genome shotgun (WGS) entry which is preliminary data.</text>
</comment>
<dbReference type="AlphaFoldDB" id="A0A1Q9F0F4"/>
<keyword evidence="2" id="KW-1185">Reference proteome</keyword>